<keyword evidence="3" id="KW-1185">Reference proteome</keyword>
<gene>
    <name evidence="2" type="ORF">TTRE_0000033601</name>
</gene>
<dbReference type="Gene3D" id="3.90.79.10">
    <property type="entry name" value="Nucleoside Triphosphate Pyrophosphohydrolase"/>
    <property type="match status" value="1"/>
</dbReference>
<dbReference type="PANTHER" id="PTHR13030">
    <property type="entry name" value="NUDIX HYDROLASE"/>
    <property type="match status" value="1"/>
</dbReference>
<feature type="chain" id="PRO_5001728107" evidence="1">
    <location>
        <begin position="23"/>
        <end position="314"/>
    </location>
</feature>
<dbReference type="EMBL" id="HG805814">
    <property type="protein sequence ID" value="CDW52077.1"/>
    <property type="molecule type" value="Genomic_DNA"/>
</dbReference>
<organism evidence="2 3">
    <name type="scientific">Trichuris trichiura</name>
    <name type="common">Whipworm</name>
    <name type="synonym">Trichocephalus trichiurus</name>
    <dbReference type="NCBI Taxonomy" id="36087"/>
    <lineage>
        <taxon>Eukaryota</taxon>
        <taxon>Metazoa</taxon>
        <taxon>Ecdysozoa</taxon>
        <taxon>Nematoda</taxon>
        <taxon>Enoplea</taxon>
        <taxon>Dorylaimia</taxon>
        <taxon>Trichinellida</taxon>
        <taxon>Trichuridae</taxon>
        <taxon>Trichuris</taxon>
    </lineage>
</organism>
<proteinExistence type="predicted"/>
<dbReference type="OrthoDB" id="301415at2759"/>
<dbReference type="Proteomes" id="UP000030665">
    <property type="component" value="Unassembled WGS sequence"/>
</dbReference>
<reference evidence="2" key="2">
    <citation type="submission" date="2014-03" db="EMBL/GenBank/DDBJ databases">
        <title>The whipworm genome and dual-species transcriptomics of an intimate host-pathogen interaction.</title>
        <authorList>
            <person name="Foth B.J."/>
            <person name="Tsai I.J."/>
            <person name="Reid A.J."/>
            <person name="Bancroft A.J."/>
            <person name="Nichol S."/>
            <person name="Tracey A."/>
            <person name="Holroyd N."/>
            <person name="Cotton J.A."/>
            <person name="Stanley E.J."/>
            <person name="Zarowiecki M."/>
            <person name="Liu J.Z."/>
            <person name="Huckvale T."/>
            <person name="Cooper P.J."/>
            <person name="Grencis R.K."/>
            <person name="Berriman M."/>
        </authorList>
    </citation>
    <scope>NUCLEOTIDE SEQUENCE [LARGE SCALE GENOMIC DNA]</scope>
</reference>
<name>A0A077YVG3_TRITR</name>
<reference evidence="2" key="1">
    <citation type="submission" date="2014-01" db="EMBL/GenBank/DDBJ databases">
        <authorList>
            <person name="Aslett M."/>
        </authorList>
    </citation>
    <scope>NUCLEOTIDE SEQUENCE</scope>
</reference>
<evidence type="ECO:0000256" key="1">
    <source>
        <dbReference type="SAM" id="SignalP"/>
    </source>
</evidence>
<dbReference type="GO" id="GO:0047631">
    <property type="term" value="F:ADP-ribose diphosphatase activity"/>
    <property type="evidence" value="ECO:0007669"/>
    <property type="project" value="InterPro"/>
</dbReference>
<keyword evidence="2" id="KW-0378">Hydrolase</keyword>
<dbReference type="InterPro" id="IPR039989">
    <property type="entry name" value="NUDT9"/>
</dbReference>
<evidence type="ECO:0000313" key="3">
    <source>
        <dbReference type="Proteomes" id="UP000030665"/>
    </source>
</evidence>
<dbReference type="AlphaFoldDB" id="A0A077YVG3"/>
<feature type="signal peptide" evidence="1">
    <location>
        <begin position="1"/>
        <end position="22"/>
    </location>
</feature>
<sequence>MAFPNQQAIIGLFMAFLADVSSSLYMKYYPGTNQIERAAVNKSSKSWQLDLPYYPPAYSKPCESFDTCDASSWIACPNYNYYGNNVDRRSATFGTYKVNDKCDPLNPRGRTGIRGRGGLLRYGPNHRVVVIISRNGQQMEYVGKSTEDQQILDEFPWEFTDEPKALKLPRMLEAVIKDDLQKKYPVSTVNEIIEKAKKKKRLVYRGYYHDERNTDNAWIETWLYEIKDPDSKALGLMSLEDSNTLNLTWKKVDAESFAKKIDTLVNQARLTKGEKFVQNLKELVNRSKPTDPSILLDLIGNIINIVGISATFSG</sequence>
<accession>A0A077YVG3</accession>
<evidence type="ECO:0000313" key="2">
    <source>
        <dbReference type="EMBL" id="CDW52077.1"/>
    </source>
</evidence>
<dbReference type="PANTHER" id="PTHR13030:SF8">
    <property type="entry name" value="ADP-RIBOSE PYROPHOSPHATASE, MITOCHONDRIAL"/>
    <property type="match status" value="1"/>
</dbReference>
<keyword evidence="1" id="KW-0732">Signal</keyword>
<dbReference type="Pfam" id="PF25969">
    <property type="entry name" value="NUDT9_N"/>
    <property type="match status" value="1"/>
</dbReference>
<protein>
    <submittedName>
        <fullName evidence="2">Nudix hydrolase 6</fullName>
    </submittedName>
</protein>